<dbReference type="GO" id="GO:0046872">
    <property type="term" value="F:metal ion binding"/>
    <property type="evidence" value="ECO:0007669"/>
    <property type="project" value="UniProtKB-KW"/>
</dbReference>
<dbReference type="OrthoDB" id="411064at2759"/>
<comment type="caution">
    <text evidence="4">The sequence shown here is derived from an EMBL/GenBank/DDBJ whole genome shotgun (WGS) entry which is preliminary data.</text>
</comment>
<dbReference type="EMBL" id="VWRR01000003">
    <property type="protein sequence ID" value="KAF6004329.1"/>
    <property type="molecule type" value="Genomic_DNA"/>
</dbReference>
<reference evidence="4 5" key="1">
    <citation type="journal article" date="2020" name="J. Phycol.">
        <title>Comparative genome analysis reveals Cyanidiococcus gen. nov., a new extremophilic red algal genus sister to Cyanidioschyzon (Cyanidioschyzonaceae, Rhodophyta).</title>
        <authorList>
            <person name="Liu S.-L."/>
            <person name="Chiang Y.-R."/>
            <person name="Yoon H.S."/>
            <person name="Fu H.-Y."/>
        </authorList>
    </citation>
    <scope>NUCLEOTIDE SEQUENCE [LARGE SCALE GENOMIC DNA]</scope>
    <source>
        <strain evidence="4 5">THAL066</strain>
    </source>
</reference>
<dbReference type="Proteomes" id="UP000530660">
    <property type="component" value="Unassembled WGS sequence"/>
</dbReference>
<dbReference type="PANTHER" id="PTHR11820">
    <property type="entry name" value="ACYLPYRUVASE"/>
    <property type="match status" value="1"/>
</dbReference>
<gene>
    <name evidence="4" type="ORF">F1559_000154</name>
</gene>
<dbReference type="InterPro" id="IPR011234">
    <property type="entry name" value="Fumarylacetoacetase-like_C"/>
</dbReference>
<dbReference type="FunFam" id="3.90.850.10:FF:000003">
    <property type="entry name" value="Fumarylacetoacetate hydrolase domain-containing 1"/>
    <property type="match status" value="1"/>
</dbReference>
<sequence length="234" mass="26061">MAARARRALGDALVSKISKKCLAVGRNYIEHAKEMGHEVPSSTEEPFFFFKPTTSYLREASPIRLPDGCEAEHEVELGLVIGRKCKRVPRDAALSFVAGYLTCIDVTARRWQREAKARGLPWTLAKGVDTFLPMSRFVRRQEVQDPQRLWIWLSVNGERRQRACTADMIHDVASLISHASRWITLEEGDLILTGTPSGVGPLQPGDVVQAGIEGLVSMQFVCERDDGTPMAAER</sequence>
<evidence type="ECO:0000259" key="3">
    <source>
        <dbReference type="Pfam" id="PF01557"/>
    </source>
</evidence>
<keyword evidence="2" id="KW-0479">Metal-binding</keyword>
<dbReference type="GO" id="GO:0018773">
    <property type="term" value="F:acetylpyruvate hydrolase activity"/>
    <property type="evidence" value="ECO:0007669"/>
    <property type="project" value="TreeGrafter"/>
</dbReference>
<dbReference type="SUPFAM" id="SSF56529">
    <property type="entry name" value="FAH"/>
    <property type="match status" value="1"/>
</dbReference>
<evidence type="ECO:0000313" key="5">
    <source>
        <dbReference type="Proteomes" id="UP000530660"/>
    </source>
</evidence>
<dbReference type="GO" id="GO:0005739">
    <property type="term" value="C:mitochondrion"/>
    <property type="evidence" value="ECO:0007669"/>
    <property type="project" value="TreeGrafter"/>
</dbReference>
<dbReference type="GO" id="GO:0019752">
    <property type="term" value="P:carboxylic acid metabolic process"/>
    <property type="evidence" value="ECO:0007669"/>
    <property type="project" value="UniProtKB-ARBA"/>
</dbReference>
<accession>A0A7J7INR2</accession>
<dbReference type="AlphaFoldDB" id="A0A7J7INR2"/>
<keyword evidence="5" id="KW-1185">Reference proteome</keyword>
<evidence type="ECO:0000256" key="2">
    <source>
        <dbReference type="ARBA" id="ARBA00022723"/>
    </source>
</evidence>
<protein>
    <recommendedName>
        <fullName evidence="3">Fumarylacetoacetase-like C-terminal domain-containing protein</fullName>
    </recommendedName>
</protein>
<comment type="similarity">
    <text evidence="1">Belongs to the FAH family.</text>
</comment>
<evidence type="ECO:0000313" key="4">
    <source>
        <dbReference type="EMBL" id="KAF6004329.1"/>
    </source>
</evidence>
<organism evidence="4 5">
    <name type="scientific">Cyanidiococcus yangmingshanensis</name>
    <dbReference type="NCBI Taxonomy" id="2690220"/>
    <lineage>
        <taxon>Eukaryota</taxon>
        <taxon>Rhodophyta</taxon>
        <taxon>Bangiophyceae</taxon>
        <taxon>Cyanidiales</taxon>
        <taxon>Cyanidiaceae</taxon>
        <taxon>Cyanidiococcus</taxon>
    </lineage>
</organism>
<feature type="domain" description="Fumarylacetoacetase-like C-terminal" evidence="3">
    <location>
        <begin position="20"/>
        <end position="219"/>
    </location>
</feature>
<dbReference type="Gene3D" id="3.90.850.10">
    <property type="entry name" value="Fumarylacetoacetase-like, C-terminal domain"/>
    <property type="match status" value="1"/>
</dbReference>
<proteinExistence type="inferred from homology"/>
<dbReference type="InterPro" id="IPR036663">
    <property type="entry name" value="Fumarylacetoacetase_C_sf"/>
</dbReference>
<dbReference type="Pfam" id="PF01557">
    <property type="entry name" value="FAA_hydrolase"/>
    <property type="match status" value="1"/>
</dbReference>
<evidence type="ECO:0000256" key="1">
    <source>
        <dbReference type="ARBA" id="ARBA00010211"/>
    </source>
</evidence>
<dbReference type="PANTHER" id="PTHR11820:SF7">
    <property type="entry name" value="ACYLPYRUVASE FAHD1, MITOCHONDRIAL"/>
    <property type="match status" value="1"/>
</dbReference>
<name>A0A7J7INR2_9RHOD</name>